<evidence type="ECO:0000313" key="1">
    <source>
        <dbReference type="Proteomes" id="UP000038045"/>
    </source>
</evidence>
<reference evidence="2" key="1">
    <citation type="submission" date="2017-02" db="UniProtKB">
        <authorList>
            <consortium name="WormBaseParasite"/>
        </authorList>
    </citation>
    <scope>IDENTIFICATION</scope>
</reference>
<evidence type="ECO:0000313" key="2">
    <source>
        <dbReference type="WBParaSite" id="PTRK_0000369050.1"/>
    </source>
</evidence>
<name>A0A0N4Z8Q6_PARTI</name>
<keyword evidence="1" id="KW-1185">Reference proteome</keyword>
<organism evidence="1 2">
    <name type="scientific">Parastrongyloides trichosuri</name>
    <name type="common">Possum-specific nematode worm</name>
    <dbReference type="NCBI Taxonomy" id="131310"/>
    <lineage>
        <taxon>Eukaryota</taxon>
        <taxon>Metazoa</taxon>
        <taxon>Ecdysozoa</taxon>
        <taxon>Nematoda</taxon>
        <taxon>Chromadorea</taxon>
        <taxon>Rhabditida</taxon>
        <taxon>Tylenchina</taxon>
        <taxon>Panagrolaimomorpha</taxon>
        <taxon>Strongyloidoidea</taxon>
        <taxon>Strongyloididae</taxon>
        <taxon>Parastrongyloides</taxon>
    </lineage>
</organism>
<sequence length="45" mass="5514">LMHAMYYFNMHNALWIYVKNIFHGIQKLTLYDYNILVSFSFLIII</sequence>
<accession>A0A0N4Z8Q6</accession>
<dbReference type="AlphaFoldDB" id="A0A0N4Z8Q6"/>
<dbReference type="Proteomes" id="UP000038045">
    <property type="component" value="Unplaced"/>
</dbReference>
<dbReference type="WBParaSite" id="PTRK_0000369050.1">
    <property type="protein sequence ID" value="PTRK_0000369050.1"/>
    <property type="gene ID" value="PTRK_0000369050"/>
</dbReference>
<proteinExistence type="predicted"/>
<protein>
    <submittedName>
        <fullName evidence="2">NADH dehydrogenase subunit 5</fullName>
    </submittedName>
</protein>